<dbReference type="AlphaFoldDB" id="A0A068VA83"/>
<dbReference type="STRING" id="49390.A0A068VA83"/>
<proteinExistence type="predicted"/>
<dbReference type="EMBL" id="HG739248">
    <property type="protein sequence ID" value="CDP17492.1"/>
    <property type="molecule type" value="Genomic_DNA"/>
</dbReference>
<dbReference type="Gramene" id="CDP17492">
    <property type="protein sequence ID" value="CDP17492"/>
    <property type="gene ID" value="GSCOC_T00007918001"/>
</dbReference>
<dbReference type="OrthoDB" id="1750433at2759"/>
<dbReference type="InParanoid" id="A0A068VA83"/>
<keyword evidence="2" id="KW-1185">Reference proteome</keyword>
<accession>A0A068VA83</accession>
<gene>
    <name evidence="1" type="ORF">GSCOC_T00007918001</name>
</gene>
<sequence>MQTIGGYEAISGQKINVQKCGFLAHDKLPSYCMARVRRATGFGHKSFPVRYLGCPLFTRRRKSVYFMEMVQSVINKIFSWRFRFLSSRGRLILIRHVLSAIPTHLLAASCPPRGVLALAEWAMANFLWEEREGEFRHHWIKWEDLCAGLSQGGIGIHSLLEVQSAFSLKLCHSCMVGAVQGSSYCNFWFDNWLGSGPLCQRLQSVSDHPVGDFVLNGRWNQQLLRALGPG</sequence>
<dbReference type="PANTHER" id="PTHR33116:SF82">
    <property type="entry name" value="RNASE H FAMILY PROTEIN"/>
    <property type="match status" value="1"/>
</dbReference>
<evidence type="ECO:0000313" key="1">
    <source>
        <dbReference type="EMBL" id="CDP17492.1"/>
    </source>
</evidence>
<dbReference type="OMA" id="GCKRICH"/>
<protein>
    <submittedName>
        <fullName evidence="1">DH200=94 genomic scaffold, scaffold_164</fullName>
    </submittedName>
</protein>
<evidence type="ECO:0000313" key="2">
    <source>
        <dbReference type="Proteomes" id="UP000295252"/>
    </source>
</evidence>
<dbReference type="Proteomes" id="UP000295252">
    <property type="component" value="Unassembled WGS sequence"/>
</dbReference>
<dbReference type="PANTHER" id="PTHR33116">
    <property type="entry name" value="REVERSE TRANSCRIPTASE ZINC-BINDING DOMAIN-CONTAINING PROTEIN-RELATED-RELATED"/>
    <property type="match status" value="1"/>
</dbReference>
<name>A0A068VA83_COFCA</name>
<dbReference type="PhylomeDB" id="A0A068VA83"/>
<reference evidence="2" key="1">
    <citation type="journal article" date="2014" name="Science">
        <title>The coffee genome provides insight into the convergent evolution of caffeine biosynthesis.</title>
        <authorList>
            <person name="Denoeud F."/>
            <person name="Carretero-Paulet L."/>
            <person name="Dereeper A."/>
            <person name="Droc G."/>
            <person name="Guyot R."/>
            <person name="Pietrella M."/>
            <person name="Zheng C."/>
            <person name="Alberti A."/>
            <person name="Anthony F."/>
            <person name="Aprea G."/>
            <person name="Aury J.M."/>
            <person name="Bento P."/>
            <person name="Bernard M."/>
            <person name="Bocs S."/>
            <person name="Campa C."/>
            <person name="Cenci A."/>
            <person name="Combes M.C."/>
            <person name="Crouzillat D."/>
            <person name="Da Silva C."/>
            <person name="Daddiego L."/>
            <person name="De Bellis F."/>
            <person name="Dussert S."/>
            <person name="Garsmeur O."/>
            <person name="Gayraud T."/>
            <person name="Guignon V."/>
            <person name="Jahn K."/>
            <person name="Jamilloux V."/>
            <person name="Joet T."/>
            <person name="Labadie K."/>
            <person name="Lan T."/>
            <person name="Leclercq J."/>
            <person name="Lepelley M."/>
            <person name="Leroy T."/>
            <person name="Li L.T."/>
            <person name="Librado P."/>
            <person name="Lopez L."/>
            <person name="Munoz A."/>
            <person name="Noel B."/>
            <person name="Pallavicini A."/>
            <person name="Perrotta G."/>
            <person name="Poncet V."/>
            <person name="Pot D."/>
            <person name="Priyono X."/>
            <person name="Rigoreau M."/>
            <person name="Rouard M."/>
            <person name="Rozas J."/>
            <person name="Tranchant-Dubreuil C."/>
            <person name="VanBuren R."/>
            <person name="Zhang Q."/>
            <person name="Andrade A.C."/>
            <person name="Argout X."/>
            <person name="Bertrand B."/>
            <person name="de Kochko A."/>
            <person name="Graziosi G."/>
            <person name="Henry R.J."/>
            <person name="Jayarama X."/>
            <person name="Ming R."/>
            <person name="Nagai C."/>
            <person name="Rounsley S."/>
            <person name="Sankoff D."/>
            <person name="Giuliano G."/>
            <person name="Albert V.A."/>
            <person name="Wincker P."/>
            <person name="Lashermes P."/>
        </authorList>
    </citation>
    <scope>NUCLEOTIDE SEQUENCE [LARGE SCALE GENOMIC DNA]</scope>
    <source>
        <strain evidence="2">cv. DH200-94</strain>
    </source>
</reference>
<organism evidence="1 2">
    <name type="scientific">Coffea canephora</name>
    <name type="common">Robusta coffee</name>
    <dbReference type="NCBI Taxonomy" id="49390"/>
    <lineage>
        <taxon>Eukaryota</taxon>
        <taxon>Viridiplantae</taxon>
        <taxon>Streptophyta</taxon>
        <taxon>Embryophyta</taxon>
        <taxon>Tracheophyta</taxon>
        <taxon>Spermatophyta</taxon>
        <taxon>Magnoliopsida</taxon>
        <taxon>eudicotyledons</taxon>
        <taxon>Gunneridae</taxon>
        <taxon>Pentapetalae</taxon>
        <taxon>asterids</taxon>
        <taxon>lamiids</taxon>
        <taxon>Gentianales</taxon>
        <taxon>Rubiaceae</taxon>
        <taxon>Ixoroideae</taxon>
        <taxon>Gardenieae complex</taxon>
        <taxon>Bertiereae - Coffeeae clade</taxon>
        <taxon>Coffeeae</taxon>
        <taxon>Coffea</taxon>
    </lineage>
</organism>